<feature type="compositionally biased region" description="Low complexity" evidence="1">
    <location>
        <begin position="444"/>
        <end position="461"/>
    </location>
</feature>
<gene>
    <name evidence="2" type="ORF">WN55_02810</name>
</gene>
<dbReference type="InterPro" id="IPR051641">
    <property type="entry name" value="RGK_GTP-binding_reg"/>
</dbReference>
<dbReference type="AlphaFoldDB" id="A0A154PJP3"/>
<organism evidence="2 3">
    <name type="scientific">Dufourea novaeangliae</name>
    <name type="common">Sweat bee</name>
    <dbReference type="NCBI Taxonomy" id="178035"/>
    <lineage>
        <taxon>Eukaryota</taxon>
        <taxon>Metazoa</taxon>
        <taxon>Ecdysozoa</taxon>
        <taxon>Arthropoda</taxon>
        <taxon>Hexapoda</taxon>
        <taxon>Insecta</taxon>
        <taxon>Pterygota</taxon>
        <taxon>Neoptera</taxon>
        <taxon>Endopterygota</taxon>
        <taxon>Hymenoptera</taxon>
        <taxon>Apocrita</taxon>
        <taxon>Aculeata</taxon>
        <taxon>Apoidea</taxon>
        <taxon>Anthophila</taxon>
        <taxon>Halictidae</taxon>
        <taxon>Rophitinae</taxon>
        <taxon>Dufourea</taxon>
    </lineage>
</organism>
<dbReference type="STRING" id="178035.A0A154PJP3"/>
<dbReference type="PANTHER" id="PTHR45775:SF1">
    <property type="entry name" value="RAD, GEM_KIR FAMILY MEMBER 3, ISOFORM E"/>
    <property type="match status" value="1"/>
</dbReference>
<dbReference type="GO" id="GO:0005246">
    <property type="term" value="F:calcium channel regulator activity"/>
    <property type="evidence" value="ECO:0007669"/>
    <property type="project" value="TreeGrafter"/>
</dbReference>
<evidence type="ECO:0000313" key="3">
    <source>
        <dbReference type="Proteomes" id="UP000076502"/>
    </source>
</evidence>
<evidence type="ECO:0000313" key="2">
    <source>
        <dbReference type="EMBL" id="KZC11430.1"/>
    </source>
</evidence>
<dbReference type="Proteomes" id="UP000076502">
    <property type="component" value="Unassembled WGS sequence"/>
</dbReference>
<proteinExistence type="predicted"/>
<dbReference type="GO" id="GO:0005525">
    <property type="term" value="F:GTP binding"/>
    <property type="evidence" value="ECO:0007669"/>
    <property type="project" value="TreeGrafter"/>
</dbReference>
<dbReference type="PANTHER" id="PTHR45775">
    <property type="entry name" value="RAD, GEM/KIR FAMILY MEMBER 2, ISOFORM C"/>
    <property type="match status" value="1"/>
</dbReference>
<accession>A0A154PJP3</accession>
<feature type="region of interest" description="Disordered" evidence="1">
    <location>
        <begin position="1"/>
        <end position="23"/>
    </location>
</feature>
<keyword evidence="3" id="KW-1185">Reference proteome</keyword>
<evidence type="ECO:0000256" key="1">
    <source>
        <dbReference type="SAM" id="MobiDB-lite"/>
    </source>
</evidence>
<feature type="region of interest" description="Disordered" evidence="1">
    <location>
        <begin position="415"/>
        <end position="469"/>
    </location>
</feature>
<name>A0A154PJP3_DUFNO</name>
<dbReference type="GO" id="GO:0005886">
    <property type="term" value="C:plasma membrane"/>
    <property type="evidence" value="ECO:0007669"/>
    <property type="project" value="TreeGrafter"/>
</dbReference>
<reference evidence="2 3" key="1">
    <citation type="submission" date="2015-07" db="EMBL/GenBank/DDBJ databases">
        <title>The genome of Dufourea novaeangliae.</title>
        <authorList>
            <person name="Pan H."/>
            <person name="Kapheim K."/>
        </authorList>
    </citation>
    <scope>NUCLEOTIDE SEQUENCE [LARGE SCALE GENOMIC DNA]</scope>
    <source>
        <strain evidence="2">0120121106</strain>
        <tissue evidence="2">Whole body</tissue>
    </source>
</reference>
<feature type="compositionally biased region" description="Basic and acidic residues" evidence="1">
    <location>
        <begin position="1"/>
        <end position="14"/>
    </location>
</feature>
<dbReference type="EMBL" id="KQ434914">
    <property type="protein sequence ID" value="KZC11430.1"/>
    <property type="molecule type" value="Genomic_DNA"/>
</dbReference>
<protein>
    <submittedName>
        <fullName evidence="2">Uncharacterized protein</fullName>
    </submittedName>
</protein>
<sequence length="626" mass="70909">MQESTIAEKIENESSTKNLINEGSDGNMETSQFINLKHALDQVKFNAIDTNNLNHITEIVRFNAEDASEEIKCNDCVIEASSVERPSHEETSFNREAISRESSVLSWNDMDQLHRKFINEQVVSEGIWSKSSNEYEKYAENANDRKNRVDIISKADQDSVQHNLELHFEIGRSSNSNENFLEKHSMGRKMNIVELSKTETTRILLNNISSVYKEIIKFKMVSIRSSNEKIIASESSGSRDGCFEKEFTEEAREENYETTLYDEDSSKMAADGCRERLRPIQRVADTCPQKDGDYPDVQFGMCPEKGANPAEENSIMQSSMNAMQSREDEKEKRHDLGPFPVADSLKNDCNVQSTISLVQSATVSSGKEEEDLNAIIRRMIVTELKNHCRKAQATLKRAHSDTDKGSLRDKIAEKLDSGSIEIESDDATTRPEYSSNQDKDYLEDNINTDNVVTNVPNNTDTSANSPEPMCTMDSNILLERKINPPWLPIDPASEGLTRTEKGLQDSISMSCDPCMKQWMHKDTRFTFDNLNNGKCMACTYRVKFIEVSVGINHNVDDLLVGILNQIRLKYVQGNAENRAANGTEGSGHWYKSRGVVRVSMKARQMLTWLFGKEDSKFKNCENLHVL</sequence>